<protein>
    <submittedName>
        <fullName evidence="5">P-loop NTPase fold protein</fullName>
    </submittedName>
</protein>
<proteinExistence type="predicted"/>
<keyword evidence="3" id="KW-1133">Transmembrane helix</keyword>
<dbReference type="PANTHER" id="PTHR22674">
    <property type="entry name" value="NTPASE, KAP FAMILY P-LOOP DOMAIN-CONTAINING 1"/>
    <property type="match status" value="1"/>
</dbReference>
<evidence type="ECO:0000313" key="5">
    <source>
        <dbReference type="EMBL" id="MFD0289800.1"/>
    </source>
</evidence>
<dbReference type="InterPro" id="IPR011646">
    <property type="entry name" value="KAP_P-loop"/>
</dbReference>
<feature type="compositionally biased region" description="Low complexity" evidence="2">
    <location>
        <begin position="718"/>
        <end position="748"/>
    </location>
</feature>
<dbReference type="InterPro" id="IPR052754">
    <property type="entry name" value="NTPase_KAP_P-loop"/>
</dbReference>
<dbReference type="Pfam" id="PF07693">
    <property type="entry name" value="KAP_NTPase"/>
    <property type="match status" value="1"/>
</dbReference>
<dbReference type="RefSeq" id="WP_381263378.1">
    <property type="nucleotide sequence ID" value="NZ_JBHTBI010000076.1"/>
</dbReference>
<dbReference type="Proteomes" id="UP001596957">
    <property type="component" value="Unassembled WGS sequence"/>
</dbReference>
<gene>
    <name evidence="5" type="ORF">ACFQZP_51185</name>
</gene>
<evidence type="ECO:0000256" key="3">
    <source>
        <dbReference type="SAM" id="Phobius"/>
    </source>
</evidence>
<feature type="region of interest" description="Disordered" evidence="2">
    <location>
        <begin position="704"/>
        <end position="750"/>
    </location>
</feature>
<evidence type="ECO:0000256" key="2">
    <source>
        <dbReference type="SAM" id="MobiDB-lite"/>
    </source>
</evidence>
<reference evidence="6" key="1">
    <citation type="journal article" date="2019" name="Int. J. Syst. Evol. Microbiol.">
        <title>The Global Catalogue of Microorganisms (GCM) 10K type strain sequencing project: providing services to taxonomists for standard genome sequencing and annotation.</title>
        <authorList>
            <consortium name="The Broad Institute Genomics Platform"/>
            <consortium name="The Broad Institute Genome Sequencing Center for Infectious Disease"/>
            <person name="Wu L."/>
            <person name="Ma J."/>
        </authorList>
    </citation>
    <scope>NUCLEOTIDE SEQUENCE [LARGE SCALE GENOMIC DNA]</scope>
    <source>
        <strain evidence="6">CGMCC 4.7198</strain>
    </source>
</reference>
<keyword evidence="3" id="KW-0812">Transmembrane</keyword>
<keyword evidence="6" id="KW-1185">Reference proteome</keyword>
<feature type="coiled-coil region" evidence="1">
    <location>
        <begin position="379"/>
        <end position="413"/>
    </location>
</feature>
<keyword evidence="3" id="KW-0472">Membrane</keyword>
<dbReference type="InterPro" id="IPR009003">
    <property type="entry name" value="Peptidase_S1_PA"/>
</dbReference>
<dbReference type="SUPFAM" id="SSF50494">
    <property type="entry name" value="Trypsin-like serine proteases"/>
    <property type="match status" value="1"/>
</dbReference>
<dbReference type="Pfam" id="PF13365">
    <property type="entry name" value="Trypsin_2"/>
    <property type="match status" value="1"/>
</dbReference>
<evidence type="ECO:0000313" key="6">
    <source>
        <dbReference type="Proteomes" id="UP001596957"/>
    </source>
</evidence>
<name>A0ABW2W2C4_9ACTN</name>
<dbReference type="PANTHER" id="PTHR22674:SF6">
    <property type="entry name" value="NTPASE KAP FAMILY P-LOOP DOMAIN-CONTAINING PROTEIN 1"/>
    <property type="match status" value="1"/>
</dbReference>
<comment type="caution">
    <text evidence="5">The sequence shown here is derived from an EMBL/GenBank/DDBJ whole genome shotgun (WGS) entry which is preliminary data.</text>
</comment>
<sequence length="913" mass="98616">MAERGAVDLDRLVKASVTRVLRPMPDGDDPDGPGRLLGSGFFVAPGLAITCSHVVSNRQDDDPDSMRTRVQLAFGDARADGVVEWASPGATSMGARWPLPDLAVIRLTEPVEHACVRLSERPLEPGDTAWGYGFTFEESELQLWTGTLAYQGGLGDALRVGGDTLPDGASGGPLVDPAAAGVCGVLKSRMNGERGLAVPLTALRDSEDAQAASLFRELWERHDAYHLNRSVRSVQGTGPAGWWNVGGGPHAGPRPRALAGLGSDRPSKVDLLGHEGEVEMLAMLATALTTTPPLAIALLGEWGAGKSSTMEQMHAHVAALTERVRRQQELQSAFVANVRQVRFNAWHYAEEHLWTGLVDHLFRELATEQADEQSSAMPVEEVRRRRDRLLRERDQAKSDVERLQAAVDAAAETAPTGRASAAGDPLRGPRLLWTEAGSITRSVWSNRRVLLIWIAVLGTALVVWALAGSWIAAALPLALGTGAAVQPVLRRARSLHDSMRKIAAAAGDRVGQDLKEANERVAVTADRLARIDAAMRVSEFLRRRSEEPSPYEPYRSLLSQVRRDLEQLESDLALAHQEWIERTEPGSRTLPPLQRVILYIDDLDRCSPQRVVEVLAAVHLMLALELFVVVVAVDPQWLIKALHLYHQDFFGPAPTSGEVTAETPNTGPLDYLDKIFQVPFTIARSDEDATARYLRSLLGATGQGADAGQPAGEAGPSELAEGGATAESGAENDSSPPSHADAASLLSDVQRPPVTVPELRDLRPDTLQLHPAESDFMTLLGALLPTPRAVKKLVNLYRLARISILAGDLDTFVATDHQALQVLLAVLVGSPAASQQIFTALAKAPEDRDVRDVLSAMAENDSNSATADTCTNIVAVLDRIALTTSMATTAKSFQRWIPLVARFSFHSRAWASS</sequence>
<evidence type="ECO:0000259" key="4">
    <source>
        <dbReference type="Pfam" id="PF07693"/>
    </source>
</evidence>
<dbReference type="EMBL" id="JBHTEC010000011">
    <property type="protein sequence ID" value="MFD0289800.1"/>
    <property type="molecule type" value="Genomic_DNA"/>
</dbReference>
<feature type="transmembrane region" description="Helical" evidence="3">
    <location>
        <begin position="449"/>
        <end position="467"/>
    </location>
</feature>
<feature type="domain" description="KAP NTPase" evidence="4">
    <location>
        <begin position="285"/>
        <end position="795"/>
    </location>
</feature>
<accession>A0ABW2W2C4</accession>
<organism evidence="5 6">
    <name type="scientific">Streptomyces lutosisoli</name>
    <dbReference type="NCBI Taxonomy" id="2665721"/>
    <lineage>
        <taxon>Bacteria</taxon>
        <taxon>Bacillati</taxon>
        <taxon>Actinomycetota</taxon>
        <taxon>Actinomycetes</taxon>
        <taxon>Kitasatosporales</taxon>
        <taxon>Streptomycetaceae</taxon>
        <taxon>Streptomyces</taxon>
    </lineage>
</organism>
<dbReference type="Gene3D" id="2.40.10.120">
    <property type="match status" value="1"/>
</dbReference>
<evidence type="ECO:0000256" key="1">
    <source>
        <dbReference type="SAM" id="Coils"/>
    </source>
</evidence>
<keyword evidence="1" id="KW-0175">Coiled coil</keyword>